<comment type="caution">
    <text evidence="1">The sequence shown here is derived from an EMBL/GenBank/DDBJ whole genome shotgun (WGS) entry which is preliminary data.</text>
</comment>
<dbReference type="EMBL" id="VDFY01000111">
    <property type="protein sequence ID" value="TNH30404.1"/>
    <property type="molecule type" value="Genomic_DNA"/>
</dbReference>
<dbReference type="AlphaFoldDB" id="A0A5C4QWQ0"/>
<keyword evidence="2" id="KW-1185">Reference proteome</keyword>
<protein>
    <recommendedName>
        <fullName evidence="3">Tetratricopeptide repeat protein</fullName>
    </recommendedName>
</protein>
<dbReference type="Gene3D" id="1.25.40.10">
    <property type="entry name" value="Tetratricopeptide repeat domain"/>
    <property type="match status" value="1"/>
</dbReference>
<reference evidence="1 2" key="1">
    <citation type="submission" date="2019-06" db="EMBL/GenBank/DDBJ databases">
        <title>Micromonospora ordensis sp. nov., isolated from deep marine sediment.</title>
        <authorList>
            <person name="Veyisoglu A."/>
            <person name="Carro L."/>
            <person name="Klenk H.-P."/>
            <person name="Sahin N."/>
        </authorList>
    </citation>
    <scope>NUCLEOTIDE SEQUENCE [LARGE SCALE GENOMIC DNA]</scope>
    <source>
        <strain evidence="1 2">S2509</strain>
    </source>
</reference>
<proteinExistence type="predicted"/>
<name>A0A5C4QWQ0_9ACTN</name>
<evidence type="ECO:0008006" key="3">
    <source>
        <dbReference type="Google" id="ProtNLM"/>
    </source>
</evidence>
<accession>A0A5C4QWQ0</accession>
<evidence type="ECO:0000313" key="1">
    <source>
        <dbReference type="EMBL" id="TNH30404.1"/>
    </source>
</evidence>
<gene>
    <name evidence="1" type="ORF">FHG89_07760</name>
</gene>
<sequence>MTAGGEVSQVAGAKGVRELGPDERGRLFERARELSQRQDAWAEADRLWVRVIDAYRQAVRDPGRADRRDHQQLARALWRRGMLLSARGRSAEGMAPGGEAVAIFERVYDAVAAEGGNVTAAPRDDALAELVTALVDLAEIAFSAGQPATRRDLLDRAVAVGLTSAGDPPSAGPRTREAMGTAYHNQATALLHRHLTRPSSADGAQEAALAASRACELRQGLLDLARPLTFWEMANTYGVYAQCLVLIGDLDRAAMVLAMGNRFVETLGPAAEVPAQKLRIAAEMLAKERGGSTPRRWGWRRR</sequence>
<organism evidence="1 2">
    <name type="scientific">Micromonospora orduensis</name>
    <dbReference type="NCBI Taxonomy" id="1420891"/>
    <lineage>
        <taxon>Bacteria</taxon>
        <taxon>Bacillati</taxon>
        <taxon>Actinomycetota</taxon>
        <taxon>Actinomycetes</taxon>
        <taxon>Micromonosporales</taxon>
        <taxon>Micromonosporaceae</taxon>
        <taxon>Micromonospora</taxon>
    </lineage>
</organism>
<dbReference type="InterPro" id="IPR011990">
    <property type="entry name" value="TPR-like_helical_dom_sf"/>
</dbReference>
<dbReference type="OrthoDB" id="3400867at2"/>
<evidence type="ECO:0000313" key="2">
    <source>
        <dbReference type="Proteomes" id="UP000306145"/>
    </source>
</evidence>
<dbReference type="Proteomes" id="UP000306145">
    <property type="component" value="Unassembled WGS sequence"/>
</dbReference>
<dbReference type="RefSeq" id="WP_139583681.1">
    <property type="nucleotide sequence ID" value="NZ_VDFY01000111.1"/>
</dbReference>